<accession>A0ABT0S849</accession>
<comment type="caution">
    <text evidence="1">The sequence shown here is derived from an EMBL/GenBank/DDBJ whole genome shotgun (WGS) entry which is preliminary data.</text>
</comment>
<reference evidence="1" key="1">
    <citation type="submission" date="2022-05" db="EMBL/GenBank/DDBJ databases">
        <authorList>
            <person name="Jo J.-H."/>
            <person name="Im W.-T."/>
        </authorList>
    </citation>
    <scope>NUCLEOTIDE SEQUENCE</scope>
    <source>
        <strain evidence="1">RB56-2</strain>
    </source>
</reference>
<evidence type="ECO:0000313" key="1">
    <source>
        <dbReference type="EMBL" id="MCL6740566.1"/>
    </source>
</evidence>
<dbReference type="EMBL" id="JAMGBB010000001">
    <property type="protein sequence ID" value="MCL6740566.1"/>
    <property type="molecule type" value="Genomic_DNA"/>
</dbReference>
<evidence type="ECO:0000313" key="2">
    <source>
        <dbReference type="Proteomes" id="UP001165383"/>
    </source>
</evidence>
<name>A0ABT0S849_9SPHN</name>
<keyword evidence="2" id="KW-1185">Reference proteome</keyword>
<sequence>MHLFEINPSDYHPVHVVARTPHEAVDLFVTWSAANGRVHESFTVDRLSVDNLQPEQQTQVRNAIAAGLVGIAHFDEEIGWTFSPPMWQPLGADESEGGAR</sequence>
<dbReference type="RefSeq" id="WP_249914991.1">
    <property type="nucleotide sequence ID" value="NZ_JAMGBB010000001.1"/>
</dbReference>
<organism evidence="1 2">
    <name type="scientific">Sphingomonas brevis</name>
    <dbReference type="NCBI Taxonomy" id="2908206"/>
    <lineage>
        <taxon>Bacteria</taxon>
        <taxon>Pseudomonadati</taxon>
        <taxon>Pseudomonadota</taxon>
        <taxon>Alphaproteobacteria</taxon>
        <taxon>Sphingomonadales</taxon>
        <taxon>Sphingomonadaceae</taxon>
        <taxon>Sphingomonas</taxon>
    </lineage>
</organism>
<gene>
    <name evidence="1" type="ORF">LZ518_05395</name>
</gene>
<proteinExistence type="predicted"/>
<protein>
    <submittedName>
        <fullName evidence="1">Uncharacterized protein</fullName>
    </submittedName>
</protein>
<dbReference type="Proteomes" id="UP001165383">
    <property type="component" value="Unassembled WGS sequence"/>
</dbReference>